<keyword evidence="9" id="KW-1185">Reference proteome</keyword>
<comment type="caution">
    <text evidence="8">The sequence shown here is derived from an EMBL/GenBank/DDBJ whole genome shotgun (WGS) entry which is preliminary data.</text>
</comment>
<keyword evidence="3" id="KW-0223">Dioxygenase</keyword>
<feature type="region of interest" description="Disordered" evidence="6">
    <location>
        <begin position="1"/>
        <end position="29"/>
    </location>
</feature>
<evidence type="ECO:0000256" key="6">
    <source>
        <dbReference type="SAM" id="MobiDB-lite"/>
    </source>
</evidence>
<organism evidence="8 9">
    <name type="scientific">Hesseltinella vesiculosa</name>
    <dbReference type="NCBI Taxonomy" id="101127"/>
    <lineage>
        <taxon>Eukaryota</taxon>
        <taxon>Fungi</taxon>
        <taxon>Fungi incertae sedis</taxon>
        <taxon>Mucoromycota</taxon>
        <taxon>Mucoromycotina</taxon>
        <taxon>Mucoromycetes</taxon>
        <taxon>Mucorales</taxon>
        <taxon>Cunninghamellaceae</taxon>
        <taxon>Hesseltinella</taxon>
    </lineage>
</organism>
<evidence type="ECO:0000256" key="1">
    <source>
        <dbReference type="ARBA" id="ARBA00001961"/>
    </source>
</evidence>
<feature type="compositionally biased region" description="Polar residues" evidence="6">
    <location>
        <begin position="9"/>
        <end position="26"/>
    </location>
</feature>
<dbReference type="InterPro" id="IPR006620">
    <property type="entry name" value="Pro_4_hyd_alph"/>
</dbReference>
<feature type="domain" description="Fe2OG dioxygenase" evidence="7">
    <location>
        <begin position="127"/>
        <end position="234"/>
    </location>
</feature>
<sequence>MGKAKKVTTKQTPSKTSTASPSNHQPPTLPKLIAKSALSVTELEPQQIYLIHDFFTPKECQQLIAYFDKHLTPQAAASLVPKPGEAFRSNDRQSLQSSALANQLWQLGLARVCTSQQGIAGSRQPCGLNSNIRIYRYRPGQRFEAHYDDSVKDDITGYWTEWTLLIYLNGDMQGGETVFYKEGKKKKNPPPPIVVQPQQGLALLHRHGQHCLLHEALEVTGGAKWVLRSDVLMK</sequence>
<evidence type="ECO:0000256" key="4">
    <source>
        <dbReference type="ARBA" id="ARBA00023002"/>
    </source>
</evidence>
<dbReference type="InterPro" id="IPR044862">
    <property type="entry name" value="Pro_4_hyd_alph_FE2OG_OXY"/>
</dbReference>
<evidence type="ECO:0000259" key="7">
    <source>
        <dbReference type="PROSITE" id="PS51471"/>
    </source>
</evidence>
<dbReference type="GO" id="GO:0005506">
    <property type="term" value="F:iron ion binding"/>
    <property type="evidence" value="ECO:0007669"/>
    <property type="project" value="InterPro"/>
</dbReference>
<keyword evidence="4" id="KW-0560">Oxidoreductase</keyword>
<name>A0A1X2GEV6_9FUNG</name>
<keyword evidence="5" id="KW-0408">Iron</keyword>
<evidence type="ECO:0000313" key="9">
    <source>
        <dbReference type="Proteomes" id="UP000242146"/>
    </source>
</evidence>
<dbReference type="AlphaFoldDB" id="A0A1X2GEV6"/>
<evidence type="ECO:0000256" key="5">
    <source>
        <dbReference type="ARBA" id="ARBA00023004"/>
    </source>
</evidence>
<dbReference type="InterPro" id="IPR005123">
    <property type="entry name" value="Oxoglu/Fe-dep_dioxygenase_dom"/>
</dbReference>
<protein>
    <recommendedName>
        <fullName evidence="7">Fe2OG dioxygenase domain-containing protein</fullName>
    </recommendedName>
</protein>
<dbReference type="Proteomes" id="UP000242146">
    <property type="component" value="Unassembled WGS sequence"/>
</dbReference>
<dbReference type="SMART" id="SM00702">
    <property type="entry name" value="P4Hc"/>
    <property type="match status" value="1"/>
</dbReference>
<evidence type="ECO:0000313" key="8">
    <source>
        <dbReference type="EMBL" id="ORX52279.1"/>
    </source>
</evidence>
<proteinExistence type="predicted"/>
<dbReference type="Pfam" id="PF13640">
    <property type="entry name" value="2OG-FeII_Oxy_3"/>
    <property type="match status" value="1"/>
</dbReference>
<dbReference type="OrthoDB" id="69177at2759"/>
<dbReference type="GO" id="GO:0031418">
    <property type="term" value="F:L-ascorbic acid binding"/>
    <property type="evidence" value="ECO:0007669"/>
    <property type="project" value="InterPro"/>
</dbReference>
<dbReference type="GO" id="GO:0005783">
    <property type="term" value="C:endoplasmic reticulum"/>
    <property type="evidence" value="ECO:0007669"/>
    <property type="project" value="TreeGrafter"/>
</dbReference>
<dbReference type="PANTHER" id="PTHR10869">
    <property type="entry name" value="PROLYL 4-HYDROXYLASE ALPHA SUBUNIT"/>
    <property type="match status" value="1"/>
</dbReference>
<dbReference type="PANTHER" id="PTHR10869:SF236">
    <property type="entry name" value="PROLYL 4-HYDROXYLASE ALPHA SUBUNIT DOMAIN-CONTAINING PROTEIN"/>
    <property type="match status" value="1"/>
</dbReference>
<dbReference type="EMBL" id="MCGT01000018">
    <property type="protein sequence ID" value="ORX52279.1"/>
    <property type="molecule type" value="Genomic_DNA"/>
</dbReference>
<dbReference type="InterPro" id="IPR045054">
    <property type="entry name" value="P4HA-like"/>
</dbReference>
<gene>
    <name evidence="8" type="ORF">DM01DRAFT_350494</name>
</gene>
<keyword evidence="2" id="KW-0479">Metal-binding</keyword>
<comment type="cofactor">
    <cofactor evidence="1">
        <name>L-ascorbate</name>
        <dbReference type="ChEBI" id="CHEBI:38290"/>
    </cofactor>
</comment>
<accession>A0A1X2GEV6</accession>
<evidence type="ECO:0000256" key="2">
    <source>
        <dbReference type="ARBA" id="ARBA00022723"/>
    </source>
</evidence>
<evidence type="ECO:0000256" key="3">
    <source>
        <dbReference type="ARBA" id="ARBA00022964"/>
    </source>
</evidence>
<reference evidence="8 9" key="1">
    <citation type="submission" date="2016-07" db="EMBL/GenBank/DDBJ databases">
        <title>Pervasive Adenine N6-methylation of Active Genes in Fungi.</title>
        <authorList>
            <consortium name="DOE Joint Genome Institute"/>
            <person name="Mondo S.J."/>
            <person name="Dannebaum R.O."/>
            <person name="Kuo R.C."/>
            <person name="Labutti K."/>
            <person name="Haridas S."/>
            <person name="Kuo A."/>
            <person name="Salamov A."/>
            <person name="Ahrendt S.R."/>
            <person name="Lipzen A."/>
            <person name="Sullivan W."/>
            <person name="Andreopoulos W.B."/>
            <person name="Clum A."/>
            <person name="Lindquist E."/>
            <person name="Daum C."/>
            <person name="Ramamoorthy G.K."/>
            <person name="Gryganskyi A."/>
            <person name="Culley D."/>
            <person name="Magnuson J.K."/>
            <person name="James T.Y."/>
            <person name="O'Malley M.A."/>
            <person name="Stajich J.E."/>
            <person name="Spatafora J.W."/>
            <person name="Visel A."/>
            <person name="Grigoriev I.V."/>
        </authorList>
    </citation>
    <scope>NUCLEOTIDE SEQUENCE [LARGE SCALE GENOMIC DNA]</scope>
    <source>
        <strain evidence="8 9">NRRL 3301</strain>
    </source>
</reference>
<dbReference type="Gene3D" id="2.60.120.620">
    <property type="entry name" value="q2cbj1_9rhob like domain"/>
    <property type="match status" value="1"/>
</dbReference>
<dbReference type="PROSITE" id="PS51471">
    <property type="entry name" value="FE2OG_OXY"/>
    <property type="match status" value="1"/>
</dbReference>
<dbReference type="GO" id="GO:0004656">
    <property type="term" value="F:procollagen-proline 4-dioxygenase activity"/>
    <property type="evidence" value="ECO:0007669"/>
    <property type="project" value="TreeGrafter"/>
</dbReference>